<dbReference type="EC" id="2.-.-.-" evidence="3"/>
<evidence type="ECO:0000259" key="2">
    <source>
        <dbReference type="Pfam" id="PF00535"/>
    </source>
</evidence>
<accession>L7C9P9</accession>
<feature type="region of interest" description="Disordered" evidence="1">
    <location>
        <begin position="245"/>
        <end position="264"/>
    </location>
</feature>
<name>L7C9P9_RHOBT</name>
<dbReference type="EMBL" id="AMWG01000153">
    <property type="protein sequence ID" value="ELP30525.1"/>
    <property type="molecule type" value="Genomic_DNA"/>
</dbReference>
<dbReference type="Pfam" id="PF00535">
    <property type="entry name" value="Glycos_transf_2"/>
    <property type="match status" value="1"/>
</dbReference>
<proteinExistence type="predicted"/>
<organism evidence="3">
    <name type="scientific">Rhodopirellula baltica SWK14</name>
    <dbReference type="NCBI Taxonomy" id="993516"/>
    <lineage>
        <taxon>Bacteria</taxon>
        <taxon>Pseudomonadati</taxon>
        <taxon>Planctomycetota</taxon>
        <taxon>Planctomycetia</taxon>
        <taxon>Pirellulales</taxon>
        <taxon>Pirellulaceae</taxon>
        <taxon>Rhodopirellula</taxon>
    </lineage>
</organism>
<gene>
    <name evidence="3" type="ORF">RBSWK_05553</name>
</gene>
<dbReference type="InterPro" id="IPR029044">
    <property type="entry name" value="Nucleotide-diphossugar_trans"/>
</dbReference>
<dbReference type="Proteomes" id="UP000010959">
    <property type="component" value="Unassembled WGS sequence"/>
</dbReference>
<reference evidence="3" key="1">
    <citation type="submission" date="2012-10" db="EMBL/GenBank/DDBJ databases">
        <title>Draft genome sequences of three Rhodopirellula baltica strains WH47, SWK14 and SH28.</title>
        <authorList>
            <person name="Richter M."/>
            <person name="Richter-Heitmann T."/>
            <person name="Frank C."/>
            <person name="Harder J."/>
            <person name="Glockner F.O."/>
        </authorList>
    </citation>
    <scope>NUCLEOTIDE SEQUENCE</scope>
    <source>
        <strain evidence="3">SWK14</strain>
    </source>
</reference>
<dbReference type="RefSeq" id="WP_007340142.1">
    <property type="nucleotide sequence ID" value="NZ_AMWG01000153.1"/>
</dbReference>
<dbReference type="Gene3D" id="3.90.550.10">
    <property type="entry name" value="Spore Coat Polysaccharide Biosynthesis Protein SpsA, Chain A"/>
    <property type="match status" value="1"/>
</dbReference>
<feature type="domain" description="Glycosyltransferase 2-like" evidence="2">
    <location>
        <begin position="8"/>
        <end position="166"/>
    </location>
</feature>
<dbReference type="CDD" id="cd04179">
    <property type="entry name" value="DPM_DPG-synthase_like"/>
    <property type="match status" value="1"/>
</dbReference>
<dbReference type="GO" id="GO:0016740">
    <property type="term" value="F:transferase activity"/>
    <property type="evidence" value="ECO:0007669"/>
    <property type="project" value="UniProtKB-KW"/>
</dbReference>
<evidence type="ECO:0000313" key="3">
    <source>
        <dbReference type="EMBL" id="ELP30525.1"/>
    </source>
</evidence>
<feature type="compositionally biased region" description="Polar residues" evidence="1">
    <location>
        <begin position="245"/>
        <end position="260"/>
    </location>
</feature>
<comment type="caution">
    <text evidence="3">The sequence shown here is derived from an EMBL/GenBank/DDBJ whole genome shotgun (WGS) entry which is preliminary data.</text>
</comment>
<reference evidence="3" key="2">
    <citation type="journal article" date="2013" name="Mar. Genomics">
        <title>Expression of sulfatases in Rhodopirellula baltica and the diversity of sulfatases in the genus Rhodopirellula.</title>
        <authorList>
            <person name="Wegner C.E."/>
            <person name="Richter-Heitmann T."/>
            <person name="Klindworth A."/>
            <person name="Klockow C."/>
            <person name="Richter M."/>
            <person name="Achstetter T."/>
            <person name="Glockner F.O."/>
            <person name="Harder J."/>
        </authorList>
    </citation>
    <scope>NUCLEOTIDE SEQUENCE [LARGE SCALE GENOMIC DNA]</scope>
    <source>
        <strain evidence="3">SWK14</strain>
    </source>
</reference>
<evidence type="ECO:0000256" key="1">
    <source>
        <dbReference type="SAM" id="MobiDB-lite"/>
    </source>
</evidence>
<dbReference type="AlphaFoldDB" id="L7C9P9"/>
<keyword evidence="3" id="KW-0808">Transferase</keyword>
<dbReference type="InterPro" id="IPR001173">
    <property type="entry name" value="Glyco_trans_2-like"/>
</dbReference>
<dbReference type="PANTHER" id="PTHR48090">
    <property type="entry name" value="UNDECAPRENYL-PHOSPHATE 4-DEOXY-4-FORMAMIDO-L-ARABINOSE TRANSFERASE-RELATED"/>
    <property type="match status" value="1"/>
</dbReference>
<dbReference type="SUPFAM" id="SSF53448">
    <property type="entry name" value="Nucleotide-diphospho-sugar transferases"/>
    <property type="match status" value="1"/>
</dbReference>
<dbReference type="InterPro" id="IPR050256">
    <property type="entry name" value="Glycosyltransferase_2"/>
</dbReference>
<dbReference type="PATRIC" id="fig|993516.3.peg.5944"/>
<protein>
    <submittedName>
        <fullName evidence="3">Glycosyl transferase family 2</fullName>
        <ecNumber evidence="3">2.-.-.-</ecNumber>
    </submittedName>
</protein>
<dbReference type="PANTHER" id="PTHR48090:SF7">
    <property type="entry name" value="RFBJ PROTEIN"/>
    <property type="match status" value="1"/>
</dbReference>
<sequence>MLTVVIQIPCFNESETIGRVLDDLPAHIPGVDRIKTLVVDDGSTDETIAVARRHGVDHVHALAKNRGLAAAYCEGLRVAIGLGADIVVNTDGDCQYPGRYIESLVAPIVAGKADLVIGDRHPASDLRCSRWKRILQKAGQIVVSVAVGQRLRDPVSGFRAISREVASGLKITSRFSYTLESLMRIANTGARIDHVPVKTNSPTRPSRLFRSVPQFVCRSAWIVTRTWLTLRTDIVRDALTQPLSRNAASEQRRNNVGTTSEQRRNNVDAAFSGDCLEFSGNHRLRPSHFGQFQFFPGPA</sequence>